<keyword evidence="1" id="KW-0812">Transmembrane</keyword>
<keyword evidence="1" id="KW-0472">Membrane</keyword>
<proteinExistence type="predicted"/>
<protein>
    <submittedName>
        <fullName evidence="2">Uncharacterized protein</fullName>
    </submittedName>
</protein>
<dbReference type="EMBL" id="GGEC01070456">
    <property type="protein sequence ID" value="MBX50940.1"/>
    <property type="molecule type" value="Transcribed_RNA"/>
</dbReference>
<keyword evidence="1" id="KW-1133">Transmembrane helix</keyword>
<sequence length="85" mass="9667">MFHNSKVPPPFRLRDLEVGIGIFEVQLCHSYGFVCIGSIFLLLFLPTYAVNVVLLGFLILLSCQDRKFSCLSLCYQVSAETFHHL</sequence>
<dbReference type="AlphaFoldDB" id="A0A2P2P842"/>
<evidence type="ECO:0000256" key="1">
    <source>
        <dbReference type="SAM" id="Phobius"/>
    </source>
</evidence>
<feature type="transmembrane region" description="Helical" evidence="1">
    <location>
        <begin position="31"/>
        <end position="61"/>
    </location>
</feature>
<evidence type="ECO:0000313" key="2">
    <source>
        <dbReference type="EMBL" id="MBX50940.1"/>
    </source>
</evidence>
<name>A0A2P2P842_RHIMU</name>
<accession>A0A2P2P842</accession>
<reference evidence="2" key="1">
    <citation type="submission" date="2018-02" db="EMBL/GenBank/DDBJ databases">
        <title>Rhizophora mucronata_Transcriptome.</title>
        <authorList>
            <person name="Meera S.P."/>
            <person name="Sreeshan A."/>
            <person name="Augustine A."/>
        </authorList>
    </citation>
    <scope>NUCLEOTIDE SEQUENCE</scope>
    <source>
        <tissue evidence="2">Leaf</tissue>
    </source>
</reference>
<organism evidence="2">
    <name type="scientific">Rhizophora mucronata</name>
    <name type="common">Asiatic mangrove</name>
    <dbReference type="NCBI Taxonomy" id="61149"/>
    <lineage>
        <taxon>Eukaryota</taxon>
        <taxon>Viridiplantae</taxon>
        <taxon>Streptophyta</taxon>
        <taxon>Embryophyta</taxon>
        <taxon>Tracheophyta</taxon>
        <taxon>Spermatophyta</taxon>
        <taxon>Magnoliopsida</taxon>
        <taxon>eudicotyledons</taxon>
        <taxon>Gunneridae</taxon>
        <taxon>Pentapetalae</taxon>
        <taxon>rosids</taxon>
        <taxon>fabids</taxon>
        <taxon>Malpighiales</taxon>
        <taxon>Rhizophoraceae</taxon>
        <taxon>Rhizophora</taxon>
    </lineage>
</organism>